<feature type="compositionally biased region" description="Basic and acidic residues" evidence="1">
    <location>
        <begin position="1065"/>
        <end position="1093"/>
    </location>
</feature>
<evidence type="ECO:0000313" key="2">
    <source>
        <dbReference type="EMBL" id="CAJ1374731.1"/>
    </source>
</evidence>
<feature type="region of interest" description="Disordered" evidence="1">
    <location>
        <begin position="1064"/>
        <end position="1117"/>
    </location>
</feature>
<name>A0AA36MK19_9DINO</name>
<organism evidence="2 3">
    <name type="scientific">Effrenium voratum</name>
    <dbReference type="NCBI Taxonomy" id="2562239"/>
    <lineage>
        <taxon>Eukaryota</taxon>
        <taxon>Sar</taxon>
        <taxon>Alveolata</taxon>
        <taxon>Dinophyceae</taxon>
        <taxon>Suessiales</taxon>
        <taxon>Symbiodiniaceae</taxon>
        <taxon>Effrenium</taxon>
    </lineage>
</organism>
<feature type="region of interest" description="Disordered" evidence="1">
    <location>
        <begin position="578"/>
        <end position="601"/>
    </location>
</feature>
<dbReference type="EMBL" id="CAUJNA010000274">
    <property type="protein sequence ID" value="CAJ1374731.1"/>
    <property type="molecule type" value="Genomic_DNA"/>
</dbReference>
<feature type="compositionally biased region" description="Basic and acidic residues" evidence="1">
    <location>
        <begin position="472"/>
        <end position="485"/>
    </location>
</feature>
<evidence type="ECO:0000313" key="3">
    <source>
        <dbReference type="Proteomes" id="UP001178507"/>
    </source>
</evidence>
<feature type="region of interest" description="Disordered" evidence="1">
    <location>
        <begin position="141"/>
        <end position="178"/>
    </location>
</feature>
<proteinExistence type="predicted"/>
<dbReference type="Proteomes" id="UP001178507">
    <property type="component" value="Unassembled WGS sequence"/>
</dbReference>
<feature type="compositionally biased region" description="Acidic residues" evidence="1">
    <location>
        <begin position="486"/>
        <end position="500"/>
    </location>
</feature>
<comment type="caution">
    <text evidence="2">The sequence shown here is derived from an EMBL/GenBank/DDBJ whole genome shotgun (WGS) entry which is preliminary data.</text>
</comment>
<protein>
    <submittedName>
        <fullName evidence="2">Uncharacterized protein</fullName>
    </submittedName>
</protein>
<sequence>MQADAKMKSYAVHLVVSMLHCIDGRANKWIVKDGIVWSSLDAKLKTLAATTHSLVSVYVNHNAAFHGATGDLGMYSKKFANMCREKGFLVTDVQYHWDAIASHNWQLAYLQLSKVQMSSIVEGCVAEEEVRFNVPPGSDQKRFYKYDPPPQSSGLREDEKERTFSSATAKLSTSDEEDKSWLESSQLASGMFCENCKSGGVEQQMDRVNKDRPESCINCAANSQADFHGYTTSSVKKNEILRLFVEMCGIVDMAKFSIGKKFPDLIVDIIKTFFRTNVAKPLSHLGYITMDQESFEGFFGSSRRGKQLVVEEFRCKVHETKEIKTFFRIGMDYGNVCYAGWWRSLLSTTVLGELFSSLNAELLGDGFEMLLGFFEVLQHFETVLPQWGKIYSYKRGLEISMINFANSGTVGPEIVNNKRRPPPAWPMEPTPKVASEMKRVEKMVYAHPVSEEYEEEQDVPSSGSEFPGDYGGRYDDNSDFERYEPDPEEEAEMGDDDPEDWIGNCTEEQAEYAREASDMGFERMNIVLEIFDNGIKEAKRRRICLCCQRKGHHAEECEEEEKKKEYQEKIEWILSNVRGQEEQQHHQQKRQKTEESPKDASDQFVAKMYEKPISLEDLACLAEGGMYHIKGELLEGVNHLELTTGVRSIRVPDVFQIPSRETSKYAGRDRHGNWYPGYMSACAGLPNFAELEPVNPTEMCYGYFQDSNFDADRTTRVMTPRQITEMSKRLSYGLRQLAGTKNGEFSCDEGGWVNIDDVLRNQVIFNHDGCTWRAWRLLMEVLNYQLECAMEKVHFQAYTPFSRSHALAVKLDPSFAARFGGAYYVCPATRIQDIVDSGLTMETDHHGEVRLLKFGILPPWSAGNYSTTTWIPDCDHLLVVYVPALTLVKYDCGLTENGTVICGYPLHFSEVEGMWIVRGKRNMAVENPVCVFSRHVVNEICLGFRFSTAPDGHQQFIQNVETFLDKVSKANGQAQHVATLLEGLKKAEREMEVLLINEYVLDIRKELGRIFIDDGCDWEDHLCRVCPARVTLIPAFLTLCVNCKGRLLSVGKFIEEIVDDGDEVPEAKTEEKMPEEAKKAKEKAMNTESKEEESKEEDMDEEEEVKASGAQASGDQTYFAADNEDATDNEYEAPQPDGDDEVPVTLTFDDLMALPPATCLNGEEPGSYVAYFLAYHLFRKWRLFESLADRDPQEYIDHPSAKPYAAKYEWPVTPRGPDGVPLPPDIDTAREYVNAHWRNFEGDVEKNARYLLQKLSGYYHTYKLWRVAMNYHISRDVFKRDGGADQRTVVGAIMRILRIAYGMPYVAFTPGWLQTVSLASYFPVAHIVTTDVKKDADMLLVVWCVQNGIEIPEGIVAPKQVEAAKLVERFRMKARRLALAM</sequence>
<feature type="compositionally biased region" description="Acidic residues" evidence="1">
    <location>
        <begin position="1094"/>
        <end position="1104"/>
    </location>
</feature>
<feature type="compositionally biased region" description="Basic and acidic residues" evidence="1">
    <location>
        <begin position="579"/>
        <end position="601"/>
    </location>
</feature>
<keyword evidence="3" id="KW-1185">Reference proteome</keyword>
<accession>A0AA36MK19</accession>
<feature type="region of interest" description="Disordered" evidence="1">
    <location>
        <begin position="451"/>
        <end position="500"/>
    </location>
</feature>
<gene>
    <name evidence="2" type="ORF">EVOR1521_LOCUS4202</name>
</gene>
<evidence type="ECO:0000256" key="1">
    <source>
        <dbReference type="SAM" id="MobiDB-lite"/>
    </source>
</evidence>
<reference evidence="2" key="1">
    <citation type="submission" date="2023-08" db="EMBL/GenBank/DDBJ databases">
        <authorList>
            <person name="Chen Y."/>
            <person name="Shah S."/>
            <person name="Dougan E. K."/>
            <person name="Thang M."/>
            <person name="Chan C."/>
        </authorList>
    </citation>
    <scope>NUCLEOTIDE SEQUENCE</scope>
</reference>